<dbReference type="InterPro" id="IPR001173">
    <property type="entry name" value="Glyco_trans_2-like"/>
</dbReference>
<keyword evidence="2 5" id="KW-0808">Transferase</keyword>
<accession>A0A2T7ARD0</accession>
<dbReference type="AlphaFoldDB" id="A0A2T7ARD0"/>
<reference evidence="4 7" key="2">
    <citation type="submission" date="2019-08" db="EMBL/GenBank/DDBJ databases">
        <title>Prevalence, distribution, and phylogeny of type two toxin-antitoxin genes possessed by Cronobacter species where C. sakazakii homologs follow sequence type lineages.</title>
        <authorList>
            <person name="Finkelstein S."/>
            <person name="Negrete F."/>
            <person name="Jang H."/>
            <person name="Gopinath G.R."/>
            <person name="Tall B.D."/>
        </authorList>
    </citation>
    <scope>NUCLEOTIDE SEQUENCE [LARGE SCALE GENOMIC DNA]</scope>
    <source>
        <strain evidence="4 7">MOD1_GK1257</strain>
    </source>
</reference>
<sequence>MFNNKLRKLVRDPKLFFSDMAANQARKLSKLHIKKEDGHYEYTVVSAVYNVSAFLDDYFKSFINQRLKFKKHIQLILVDDGSTDNSGDIIKKWQKKYPNNIIYIYQENAGQSSARNNGLQHVATEWVTFIDPDDFVDVDYFYNLDAFLYQHKDKDVKMVGCNIIMFYEAKNQYKDAHPLAYKFKKGNQLVSLAEMEKEIQLSASTAFFRTEMIASKNVFFDARVKPNFEDAHFVAHYLQGEKNGHAAFLAHSKYFYRKREDGSSTLDTSWTKKERFTHVPVYGYLDVLKSYAEKEGTVPVNIQRTVIYEIVWYLKWLTNHDARSAFLSADEKQRFIHKLKELFGYLDKNTIMNFELAGAWFFHKVAMLSFFKDLQPDAQIVYVEKYDPHKHMAQLRYFSSLVGLEQITLDGVDVIPAYAKTIRHDFMDETLILERRLWVALGDAQHINIAVSQLPTRVSLGGKQYKQGVNVADIVKYFASIKPRYEMDKQYHQAWIFMDRDTQADDNAEHLYRYVRDNYPQQNIFFALQKRSHDWPRLEKEGFRLLDFGSREHKLALGSCSKVISSHANRYVTNLLGPKMLTGKHYVFLQHGITKDDISSWLNSKEDINCFVTASPYEYQSIYEDGSRYYYTKKEVALTGFPRHDKLVENNHSERLIVIMPTWRQTIVGPVFGDGEARALNPHFMQTDFAKSWYGVLHSPLLKKYAEKYDFRVAFFPHANIQPYLSEFAVPDYIEVITHAHGSIQALFNRAAMMITDYSSVAFELAVQNKPVIYYQFDAKDCFSGAHIYSKGYFDYREHGFGPVVETEKELFKELNTLLKNNAVPSAKILKRISQTFPYRDGHNCERTYQAIVSLDAPLPQGFADADIHRQYAQQATAARRWALAEKRWQAYLTLTLTQDEDAQGCAGLAEALRKQGKTVAARQVIDGWYARYPHQRHQALCIASALLDMAEHHWQQAAAHWQSAGEASVDNARYCYSLCRSEQVSVLETLCKKARPVTGFHYARFCLLLAKKKWAEGIAYVEAQGVDVASPESLENKLLITLSWCYQQLNKLNEAHQCLVKYEKHIENDPQCRLKIARLAFLRQNWEKILTQLNKACTDVARLPDEHLYYYCVALLRTGKYAEMYALYGTLNSALKNDIQFLKIYAQACLALKKTNEAIALFESQNKPDDEFSLIYAGALKEAGRFSQALLVVRNKIGRYNQKAWMLRCDLAQLCEDWDDAYDCWLNLLRHYPQQMPANAAEKLQNLRLLREFSVKSDIQQ</sequence>
<dbReference type="RefSeq" id="WP_075193489.1">
    <property type="nucleotide sequence ID" value="NZ_JADKNN010000018.1"/>
</dbReference>
<dbReference type="GO" id="GO:0047355">
    <property type="term" value="F:CDP-glycerol glycerophosphotransferase activity"/>
    <property type="evidence" value="ECO:0007669"/>
    <property type="project" value="InterPro"/>
</dbReference>
<evidence type="ECO:0000313" key="6">
    <source>
        <dbReference type="Proteomes" id="UP000244378"/>
    </source>
</evidence>
<dbReference type="EMBL" id="MSAE01000027">
    <property type="protein sequence ID" value="PUX12910.1"/>
    <property type="molecule type" value="Genomic_DNA"/>
</dbReference>
<dbReference type="InterPro" id="IPR043148">
    <property type="entry name" value="TagF_C"/>
</dbReference>
<dbReference type="InterPro" id="IPR011990">
    <property type="entry name" value="TPR-like_helical_dom_sf"/>
</dbReference>
<dbReference type="PANTHER" id="PTHR22916:SF51">
    <property type="entry name" value="GLYCOSYLTRANSFERASE EPSH-RELATED"/>
    <property type="match status" value="1"/>
</dbReference>
<reference evidence="5 6" key="1">
    <citation type="submission" date="2016-12" db="EMBL/GenBank/DDBJ databases">
        <title>Analysis of the Molecular Diversity Among Cronobacter Species Isolated from Filth Flies Using a Pan Genomic DNA Microarray.</title>
        <authorList>
            <person name="Pava-Ripoll M."/>
            <person name="Tall B."/>
            <person name="Farber J."/>
            <person name="Fanning S."/>
            <person name="Lehner A."/>
            <person name="Stephan R."/>
            <person name="Pagotto F."/>
            <person name="Iverson C."/>
            <person name="Ziobro G."/>
            <person name="Miller A."/>
            <person name="Pearson R."/>
            <person name="Yan Q."/>
            <person name="Kim M."/>
            <person name="Jeong S."/>
            <person name="Park J."/>
            <person name="Jun S."/>
            <person name="Choi H."/>
            <person name="Chung T."/>
            <person name="Yoo Y."/>
            <person name="Park E."/>
            <person name="Hwang S."/>
            <person name="Lee B."/>
            <person name="Sathyamoorthy V."/>
            <person name="Carter L."/>
            <person name="Mammel M."/>
            <person name="Jackson S."/>
            <person name="Kothary M."/>
            <person name="Patel I."/>
            <person name="Grim C."/>
            <person name="Gopinath G."/>
            <person name="Gangiredla J."/>
            <person name="Chase H."/>
        </authorList>
    </citation>
    <scope>NUCLEOTIDE SEQUENCE [LARGE SCALE GENOMIC DNA]</scope>
    <source>
        <strain evidence="5 6">MOD1-Md1s</strain>
    </source>
</reference>
<evidence type="ECO:0000313" key="7">
    <source>
        <dbReference type="Proteomes" id="UP000469927"/>
    </source>
</evidence>
<dbReference type="Pfam" id="PF00535">
    <property type="entry name" value="Glycos_transf_2"/>
    <property type="match status" value="1"/>
</dbReference>
<dbReference type="Proteomes" id="UP000469927">
    <property type="component" value="Unassembled WGS sequence"/>
</dbReference>
<dbReference type="SUPFAM" id="SSF53448">
    <property type="entry name" value="Nucleotide-diphospho-sugar transferases"/>
    <property type="match status" value="1"/>
</dbReference>
<dbReference type="GO" id="GO:0016020">
    <property type="term" value="C:membrane"/>
    <property type="evidence" value="ECO:0007669"/>
    <property type="project" value="InterPro"/>
</dbReference>
<dbReference type="EMBL" id="WAGD01000011">
    <property type="protein sequence ID" value="KAB0884516.1"/>
    <property type="molecule type" value="Genomic_DNA"/>
</dbReference>
<comment type="caution">
    <text evidence="5">The sequence shown here is derived from an EMBL/GenBank/DDBJ whole genome shotgun (WGS) entry which is preliminary data.</text>
</comment>
<evidence type="ECO:0000313" key="4">
    <source>
        <dbReference type="EMBL" id="KAB0884516.1"/>
    </source>
</evidence>
<dbReference type="Pfam" id="PF04464">
    <property type="entry name" value="Glyphos_transf"/>
    <property type="match status" value="1"/>
</dbReference>
<keyword evidence="7" id="KW-1185">Reference proteome</keyword>
<dbReference type="OrthoDB" id="6813549at2"/>
<dbReference type="PANTHER" id="PTHR22916">
    <property type="entry name" value="GLYCOSYLTRANSFERASE"/>
    <property type="match status" value="1"/>
</dbReference>
<dbReference type="InterPro" id="IPR029044">
    <property type="entry name" value="Nucleotide-diphossugar_trans"/>
</dbReference>
<keyword evidence="1" id="KW-0328">Glycosyltransferase</keyword>
<proteinExistence type="predicted"/>
<dbReference type="Proteomes" id="UP000244378">
    <property type="component" value="Unassembled WGS sequence"/>
</dbReference>
<evidence type="ECO:0000259" key="3">
    <source>
        <dbReference type="Pfam" id="PF00535"/>
    </source>
</evidence>
<organism evidence="5 6">
    <name type="scientific">Cronobacter muytjensii</name>
    <dbReference type="NCBI Taxonomy" id="413501"/>
    <lineage>
        <taxon>Bacteria</taxon>
        <taxon>Pseudomonadati</taxon>
        <taxon>Pseudomonadota</taxon>
        <taxon>Gammaproteobacteria</taxon>
        <taxon>Enterobacterales</taxon>
        <taxon>Enterobacteriaceae</taxon>
        <taxon>Cronobacter</taxon>
    </lineage>
</organism>
<dbReference type="InterPro" id="IPR007554">
    <property type="entry name" value="Glycerophosphate_synth"/>
</dbReference>
<evidence type="ECO:0000256" key="2">
    <source>
        <dbReference type="ARBA" id="ARBA00022679"/>
    </source>
</evidence>
<dbReference type="Gene3D" id="1.25.40.10">
    <property type="entry name" value="Tetratricopeptide repeat domain"/>
    <property type="match status" value="2"/>
</dbReference>
<dbReference type="SUPFAM" id="SSF53756">
    <property type="entry name" value="UDP-Glycosyltransferase/glycogen phosphorylase"/>
    <property type="match status" value="1"/>
</dbReference>
<protein>
    <submittedName>
        <fullName evidence="5">Beta-1,3-glucosyltransferase</fullName>
    </submittedName>
    <submittedName>
        <fullName evidence="4">Glycosyltransferase</fullName>
    </submittedName>
</protein>
<dbReference type="Gene3D" id="3.40.50.12580">
    <property type="match status" value="1"/>
</dbReference>
<feature type="domain" description="Glycosyltransferase 2-like" evidence="3">
    <location>
        <begin position="43"/>
        <end position="191"/>
    </location>
</feature>
<evidence type="ECO:0000313" key="5">
    <source>
        <dbReference type="EMBL" id="PUX12910.1"/>
    </source>
</evidence>
<evidence type="ECO:0000256" key="1">
    <source>
        <dbReference type="ARBA" id="ARBA00022676"/>
    </source>
</evidence>
<dbReference type="Gene3D" id="3.90.550.10">
    <property type="entry name" value="Spore Coat Polysaccharide Biosynthesis Protein SpsA, Chain A"/>
    <property type="match status" value="1"/>
</dbReference>
<dbReference type="GO" id="GO:0016758">
    <property type="term" value="F:hexosyltransferase activity"/>
    <property type="evidence" value="ECO:0007669"/>
    <property type="project" value="UniProtKB-ARBA"/>
</dbReference>
<dbReference type="SUPFAM" id="SSF48452">
    <property type="entry name" value="TPR-like"/>
    <property type="match status" value="1"/>
</dbReference>
<gene>
    <name evidence="5" type="ORF">AUN14_13955</name>
    <name evidence="4" type="ORF">FZI19_04365</name>
</gene>
<name>A0A2T7ARD0_9ENTR</name>
<dbReference type="CDD" id="cd00761">
    <property type="entry name" value="Glyco_tranf_GTA_type"/>
    <property type="match status" value="1"/>
</dbReference>